<keyword evidence="2" id="KW-0645">Protease</keyword>
<feature type="disulfide bond" evidence="3">
    <location>
        <begin position="110"/>
        <end position="115"/>
    </location>
</feature>
<feature type="signal peptide" evidence="4">
    <location>
        <begin position="1"/>
        <end position="19"/>
    </location>
</feature>
<dbReference type="AlphaFoldDB" id="A0A075B274"/>
<dbReference type="Pfam" id="PF00026">
    <property type="entry name" value="Asp"/>
    <property type="match status" value="1"/>
</dbReference>
<dbReference type="Proteomes" id="UP000030755">
    <property type="component" value="Unassembled WGS sequence"/>
</dbReference>
<evidence type="ECO:0000313" key="6">
    <source>
        <dbReference type="EMBL" id="EPZ36475.1"/>
    </source>
</evidence>
<dbReference type="PROSITE" id="PS51767">
    <property type="entry name" value="PEPTIDASE_A1"/>
    <property type="match status" value="1"/>
</dbReference>
<dbReference type="InterPro" id="IPR021109">
    <property type="entry name" value="Peptidase_aspartic_dom_sf"/>
</dbReference>
<keyword evidence="7" id="KW-1185">Reference proteome</keyword>
<dbReference type="STRING" id="988480.A0A075B274"/>
<organism evidence="6 7">
    <name type="scientific">Rozella allomycis (strain CSF55)</name>
    <dbReference type="NCBI Taxonomy" id="988480"/>
    <lineage>
        <taxon>Eukaryota</taxon>
        <taxon>Fungi</taxon>
        <taxon>Fungi incertae sedis</taxon>
        <taxon>Cryptomycota</taxon>
        <taxon>Cryptomycota incertae sedis</taxon>
        <taxon>Rozella</taxon>
    </lineage>
</organism>
<dbReference type="EMBL" id="KE560559">
    <property type="protein sequence ID" value="EPZ36475.1"/>
    <property type="molecule type" value="Genomic_DNA"/>
</dbReference>
<evidence type="ECO:0000256" key="3">
    <source>
        <dbReference type="PIRSR" id="PIRSR601461-2"/>
    </source>
</evidence>
<keyword evidence="2" id="KW-0378">Hydrolase</keyword>
<dbReference type="GO" id="GO:0006508">
    <property type="term" value="P:proteolysis"/>
    <property type="evidence" value="ECO:0007669"/>
    <property type="project" value="InterPro"/>
</dbReference>
<evidence type="ECO:0000259" key="5">
    <source>
        <dbReference type="PROSITE" id="PS51767"/>
    </source>
</evidence>
<evidence type="ECO:0000313" key="7">
    <source>
        <dbReference type="Proteomes" id="UP000030755"/>
    </source>
</evidence>
<feature type="domain" description="Peptidase A1" evidence="5">
    <location>
        <begin position="79"/>
        <end position="225"/>
    </location>
</feature>
<dbReference type="PROSITE" id="PS00141">
    <property type="entry name" value="ASP_PROTEASE"/>
    <property type="match status" value="1"/>
</dbReference>
<evidence type="ECO:0000256" key="2">
    <source>
        <dbReference type="ARBA" id="ARBA00022750"/>
    </source>
</evidence>
<dbReference type="PROSITE" id="PS51257">
    <property type="entry name" value="PROKAR_LIPOPROTEIN"/>
    <property type="match status" value="1"/>
</dbReference>
<keyword evidence="2" id="KW-0064">Aspartyl protease</keyword>
<dbReference type="FunFam" id="2.40.70.10:FF:000036">
    <property type="entry name" value="Vacuolar aspartic protease"/>
    <property type="match status" value="1"/>
</dbReference>
<proteinExistence type="inferred from homology"/>
<comment type="similarity">
    <text evidence="1">Belongs to the peptidase A1 family.</text>
</comment>
<gene>
    <name evidence="6" type="ORF">O9G_003346</name>
</gene>
<dbReference type="InterPro" id="IPR001969">
    <property type="entry name" value="Aspartic_peptidase_AS"/>
</dbReference>
<protein>
    <submittedName>
        <fullName evidence="6">Aspartic peptidase domain-containing protein</fullName>
    </submittedName>
</protein>
<keyword evidence="3" id="KW-1015">Disulfide bond</keyword>
<sequence length="225" mass="24859">MKILSFTLAVGLFSCNSHSHPTNSPKILRIPLTKMSTSSDTLRDNYPHLARKYLKQHQMSLAVDEEGKVPLTNFQDAQYFGPISLGTPPQEFTVVFDTGSANLWVPSTRCKSIACFLHNRYDASSSSTFKENGTEFAIRYGTGSLEGVISSDTLTVGGITIENQDFGESIKEPGITFAVGRFDGIFGLAYDTISVEHVVPPFYNMIHKHLIDEPIFSVWLGKNGE</sequence>
<dbReference type="PANTHER" id="PTHR47966">
    <property type="entry name" value="BETA-SITE APP-CLEAVING ENZYME, ISOFORM A-RELATED"/>
    <property type="match status" value="1"/>
</dbReference>
<dbReference type="Gene3D" id="2.40.70.10">
    <property type="entry name" value="Acid Proteases"/>
    <property type="match status" value="1"/>
</dbReference>
<dbReference type="PANTHER" id="PTHR47966:SF51">
    <property type="entry name" value="BETA-SITE APP-CLEAVING ENZYME, ISOFORM A-RELATED"/>
    <property type="match status" value="1"/>
</dbReference>
<dbReference type="GO" id="GO:0004190">
    <property type="term" value="F:aspartic-type endopeptidase activity"/>
    <property type="evidence" value="ECO:0007669"/>
    <property type="project" value="UniProtKB-KW"/>
</dbReference>
<accession>A0A075B274</accession>
<feature type="chain" id="PRO_5001705690" evidence="4">
    <location>
        <begin position="20"/>
        <end position="225"/>
    </location>
</feature>
<feature type="non-terminal residue" evidence="6">
    <location>
        <position position="225"/>
    </location>
</feature>
<name>A0A075B274_ROZAC</name>
<reference evidence="6 7" key="1">
    <citation type="journal article" date="2013" name="Curr. Biol.">
        <title>Shared signatures of parasitism and phylogenomics unite Cryptomycota and microsporidia.</title>
        <authorList>
            <person name="James T.Y."/>
            <person name="Pelin A."/>
            <person name="Bonen L."/>
            <person name="Ahrendt S."/>
            <person name="Sain D."/>
            <person name="Corradi N."/>
            <person name="Stajich J.E."/>
        </authorList>
    </citation>
    <scope>NUCLEOTIDE SEQUENCE [LARGE SCALE GENOMIC DNA]</scope>
    <source>
        <strain evidence="6 7">CSF55</strain>
    </source>
</reference>
<dbReference type="SUPFAM" id="SSF50630">
    <property type="entry name" value="Acid proteases"/>
    <property type="match status" value="1"/>
</dbReference>
<dbReference type="OrthoDB" id="771136at2759"/>
<keyword evidence="4" id="KW-0732">Signal</keyword>
<dbReference type="HOGENOM" id="CLU_013253_5_2_1"/>
<dbReference type="InterPro" id="IPR001461">
    <property type="entry name" value="Aspartic_peptidase_A1"/>
</dbReference>
<evidence type="ECO:0000256" key="4">
    <source>
        <dbReference type="SAM" id="SignalP"/>
    </source>
</evidence>
<dbReference type="InterPro" id="IPR033121">
    <property type="entry name" value="PEPTIDASE_A1"/>
</dbReference>
<evidence type="ECO:0000256" key="1">
    <source>
        <dbReference type="ARBA" id="ARBA00007447"/>
    </source>
</evidence>